<evidence type="ECO:0000256" key="1">
    <source>
        <dbReference type="SAM" id="SignalP"/>
    </source>
</evidence>
<name>A0A1G9SBS8_9BACT</name>
<accession>A0A1G9SBS8</accession>
<dbReference type="STRING" id="392333.SAMN05660860_02312"/>
<evidence type="ECO:0008006" key="4">
    <source>
        <dbReference type="Google" id="ProtNLM"/>
    </source>
</evidence>
<evidence type="ECO:0000313" key="2">
    <source>
        <dbReference type="EMBL" id="SDM32842.1"/>
    </source>
</evidence>
<dbReference type="EMBL" id="FNGU01000005">
    <property type="protein sequence ID" value="SDM32842.1"/>
    <property type="molecule type" value="Genomic_DNA"/>
</dbReference>
<evidence type="ECO:0000313" key="3">
    <source>
        <dbReference type="Proteomes" id="UP000182146"/>
    </source>
</evidence>
<dbReference type="AlphaFoldDB" id="A0A1G9SBS8"/>
<sequence>MKKSRIVAAVLTILLASGSAFAYGGARGGQGPGMSTGKGYANPDCPRAESRRAGMNRQAAPEQTLNHEQARTRLQEHVGDNFKGYTLGEVDTVERPRGTTYRAKTMDAGGNQFEFHINPWGQVRGPFPIGE</sequence>
<gene>
    <name evidence="2" type="ORF">SAMN05660860_02312</name>
</gene>
<proteinExistence type="predicted"/>
<dbReference type="Proteomes" id="UP000182146">
    <property type="component" value="Unassembled WGS sequence"/>
</dbReference>
<reference evidence="2 3" key="1">
    <citation type="submission" date="2016-10" db="EMBL/GenBank/DDBJ databases">
        <authorList>
            <person name="de Groot N.N."/>
        </authorList>
    </citation>
    <scope>NUCLEOTIDE SEQUENCE [LARGE SCALE GENOMIC DNA]</scope>
    <source>
        <strain evidence="2 3">DSM 17813</strain>
    </source>
</reference>
<feature type="chain" id="PRO_5010223490" description="Peptidase propeptide and YPEB domain-containing protein" evidence="1">
    <location>
        <begin position="23"/>
        <end position="131"/>
    </location>
</feature>
<dbReference type="OrthoDB" id="9815255at2"/>
<keyword evidence="1" id="KW-0732">Signal</keyword>
<organism evidence="2 3">
    <name type="scientific">Geoalkalibacter ferrihydriticus</name>
    <dbReference type="NCBI Taxonomy" id="392333"/>
    <lineage>
        <taxon>Bacteria</taxon>
        <taxon>Pseudomonadati</taxon>
        <taxon>Thermodesulfobacteriota</taxon>
        <taxon>Desulfuromonadia</taxon>
        <taxon>Desulfuromonadales</taxon>
        <taxon>Geoalkalibacteraceae</taxon>
        <taxon>Geoalkalibacter</taxon>
    </lineage>
</organism>
<protein>
    <recommendedName>
        <fullName evidence="4">Peptidase propeptide and YPEB domain-containing protein</fullName>
    </recommendedName>
</protein>
<dbReference type="RefSeq" id="WP_052445983.1">
    <property type="nucleotide sequence ID" value="NZ_FNGU01000005.1"/>
</dbReference>
<feature type="signal peptide" evidence="1">
    <location>
        <begin position="1"/>
        <end position="22"/>
    </location>
</feature>